<evidence type="ECO:0000313" key="4">
    <source>
        <dbReference type="Proteomes" id="UP000325780"/>
    </source>
</evidence>
<name>A0A5N6TYS6_ASPAV</name>
<evidence type="ECO:0000313" key="3">
    <source>
        <dbReference type="EMBL" id="KAE8151536.1"/>
    </source>
</evidence>
<keyword evidence="1" id="KW-0472">Membrane</keyword>
<evidence type="ECO:0000256" key="1">
    <source>
        <dbReference type="SAM" id="Phobius"/>
    </source>
</evidence>
<organism evidence="3 4">
    <name type="scientific">Aspergillus avenaceus</name>
    <dbReference type="NCBI Taxonomy" id="36643"/>
    <lineage>
        <taxon>Eukaryota</taxon>
        <taxon>Fungi</taxon>
        <taxon>Dikarya</taxon>
        <taxon>Ascomycota</taxon>
        <taxon>Pezizomycotina</taxon>
        <taxon>Eurotiomycetes</taxon>
        <taxon>Eurotiomycetidae</taxon>
        <taxon>Eurotiales</taxon>
        <taxon>Aspergillaceae</taxon>
        <taxon>Aspergillus</taxon>
        <taxon>Aspergillus subgen. Circumdati</taxon>
    </lineage>
</organism>
<protein>
    <recommendedName>
        <fullName evidence="2">Fatty acid desaturase domain-containing protein</fullName>
    </recommendedName>
</protein>
<dbReference type="Proteomes" id="UP000325780">
    <property type="component" value="Unassembled WGS sequence"/>
</dbReference>
<feature type="transmembrane region" description="Helical" evidence="1">
    <location>
        <begin position="101"/>
        <end position="120"/>
    </location>
</feature>
<dbReference type="InterPro" id="IPR005804">
    <property type="entry name" value="FA_desaturase_dom"/>
</dbReference>
<reference evidence="3 4" key="1">
    <citation type="submission" date="2019-04" db="EMBL/GenBank/DDBJ databases">
        <title>Friends and foes A comparative genomics study of 23 Aspergillus species from section Flavi.</title>
        <authorList>
            <consortium name="DOE Joint Genome Institute"/>
            <person name="Kjaerbolling I."/>
            <person name="Vesth T."/>
            <person name="Frisvad J.C."/>
            <person name="Nybo J.L."/>
            <person name="Theobald S."/>
            <person name="Kildgaard S."/>
            <person name="Isbrandt T."/>
            <person name="Kuo A."/>
            <person name="Sato A."/>
            <person name="Lyhne E.K."/>
            <person name="Kogle M.E."/>
            <person name="Wiebenga A."/>
            <person name="Kun R.S."/>
            <person name="Lubbers R.J."/>
            <person name="Makela M.R."/>
            <person name="Barry K."/>
            <person name="Chovatia M."/>
            <person name="Clum A."/>
            <person name="Daum C."/>
            <person name="Haridas S."/>
            <person name="He G."/>
            <person name="LaButti K."/>
            <person name="Lipzen A."/>
            <person name="Mondo S."/>
            <person name="Riley R."/>
            <person name="Salamov A."/>
            <person name="Simmons B.A."/>
            <person name="Magnuson J.K."/>
            <person name="Henrissat B."/>
            <person name="Mortensen U.H."/>
            <person name="Larsen T.O."/>
            <person name="Devries R.P."/>
            <person name="Grigoriev I.V."/>
            <person name="Machida M."/>
            <person name="Baker S.E."/>
            <person name="Andersen M.R."/>
        </authorList>
    </citation>
    <scope>NUCLEOTIDE SEQUENCE [LARGE SCALE GENOMIC DNA]</scope>
    <source>
        <strain evidence="3 4">IBT 18842</strain>
    </source>
</reference>
<keyword evidence="1" id="KW-1133">Transmembrane helix</keyword>
<gene>
    <name evidence="3" type="ORF">BDV25DRAFT_152527</name>
</gene>
<dbReference type="Pfam" id="PF00487">
    <property type="entry name" value="FA_desaturase"/>
    <property type="match status" value="1"/>
</dbReference>
<dbReference type="OrthoDB" id="1470350at2759"/>
<feature type="transmembrane region" description="Helical" evidence="1">
    <location>
        <begin position="251"/>
        <end position="271"/>
    </location>
</feature>
<keyword evidence="1" id="KW-0812">Transmembrane</keyword>
<dbReference type="GO" id="GO:0006629">
    <property type="term" value="P:lipid metabolic process"/>
    <property type="evidence" value="ECO:0007669"/>
    <property type="project" value="InterPro"/>
</dbReference>
<dbReference type="EMBL" id="ML742069">
    <property type="protein sequence ID" value="KAE8151536.1"/>
    <property type="molecule type" value="Genomic_DNA"/>
</dbReference>
<dbReference type="AlphaFoldDB" id="A0A5N6TYS6"/>
<dbReference type="PANTHER" id="PTHR36459">
    <property type="entry name" value="ORF"/>
    <property type="match status" value="1"/>
</dbReference>
<feature type="domain" description="Fatty acid desaturase" evidence="2">
    <location>
        <begin position="121"/>
        <end position="347"/>
    </location>
</feature>
<keyword evidence="4" id="KW-1185">Reference proteome</keyword>
<dbReference type="PANTHER" id="PTHR36459:SF1">
    <property type="entry name" value="FATTY ACID DESATURASE DOMAIN-CONTAINING PROTEIN-RELATED"/>
    <property type="match status" value="1"/>
</dbReference>
<evidence type="ECO:0000259" key="2">
    <source>
        <dbReference type="Pfam" id="PF00487"/>
    </source>
</evidence>
<accession>A0A5N6TYS6</accession>
<feature type="transmembrane region" description="Helical" evidence="1">
    <location>
        <begin position="211"/>
        <end position="231"/>
    </location>
</feature>
<feature type="transmembrane region" description="Helical" evidence="1">
    <location>
        <begin position="126"/>
        <end position="142"/>
    </location>
</feature>
<sequence length="418" mass="49527">MGPTAVDPYLTLPDKLVLEELLKDADGKNNAQNTSETVQRLQNLNDEKHPTFDPTVFLFWDTPQLRVRLPAIVRTWLLEPYMNWAKGITRYPTDAVMVTHFLLYLTTSVPSALCLMFYRFSWIHGILHWIVQIWYTGTYTLMKHQYIHMNGVLAPQYWLIDKVFPYVLDPLFGHTWHSYYYHHVKHHHVEGNGPNDLSSTMKYDRDSAAHFAHYVGRFYFLIWLDLPLHFLRSGKRVFAFKSAFWELGNYTFIYLMWKYVNAPATICVLLLPLMTLRLGLMAGNWGQHAFVDQEDPMSDFRSSITLIDVASNRFCFNDGYHTSHHLNPRRHWRDHPMALLKDKTRYAEEDALVFRNIDYLMITFKLLQKDYDHLAKCLVPIGEQQVKMTLQERADMLRSRTRRFSPQFLEKEKNNPRW</sequence>
<proteinExistence type="predicted"/>